<keyword evidence="2" id="KW-0227">DNA damage</keyword>
<evidence type="ECO:0000256" key="2">
    <source>
        <dbReference type="ARBA" id="ARBA00022763"/>
    </source>
</evidence>
<dbReference type="Pfam" id="PF04098">
    <property type="entry name" value="Rad52_Rad22"/>
    <property type="match status" value="1"/>
</dbReference>
<keyword evidence="3" id="KW-0234">DNA repair</keyword>
<dbReference type="Proteomes" id="UP001056255">
    <property type="component" value="Chromosome I"/>
</dbReference>
<dbReference type="RefSeq" id="WP_251878872.1">
    <property type="nucleotide sequence ID" value="NZ_CP082275.1"/>
</dbReference>
<name>A0ABY4WXG0_9GAMM</name>
<gene>
    <name evidence="4" type="ORF">K6Q96_06670</name>
</gene>
<comment type="similarity">
    <text evidence="1">Belongs to the RAD52 family.</text>
</comment>
<organism evidence="4 5">
    <name type="scientific">Grimontia kaedaensis</name>
    <dbReference type="NCBI Taxonomy" id="2872157"/>
    <lineage>
        <taxon>Bacteria</taxon>
        <taxon>Pseudomonadati</taxon>
        <taxon>Pseudomonadota</taxon>
        <taxon>Gammaproteobacteria</taxon>
        <taxon>Vibrionales</taxon>
        <taxon>Vibrionaceae</taxon>
        <taxon>Grimontia</taxon>
    </lineage>
</organism>
<sequence length="313" mass="35405">MFASKDHTPSELREKLQAMFSPDDIEWRIQRAGFAGDKPWAMVVPYITARAVQERFDEVFGLFGWEVEFKDIVSGNQITGCECAISVWFGDKKVTKWDASENTHIEAIKGGRSSAMKRCAVQWGVGRYLYQMDTVFAECRQCIGMRDKHYGNVHVVKTRGGPDKYIDWAFPPLPAWALPQIDFTEYFEAVKAAETKEALSSALGQAIKAIKSAQDTEARETLQQLRQLKMKELDAKSDQFKQQHLGELEQQAQEYARIIHGMPSMTTLDNAYKKHCGILANSADKLGVSPASSIEYLKSEYTKRRDVLTSKEG</sequence>
<reference evidence="4" key="1">
    <citation type="submission" date="2021-08" db="EMBL/GenBank/DDBJ databases">
        <authorList>
            <person name="Sakaguchi M."/>
            <person name="Kikuchi T."/>
            <person name="Urbanczyk H."/>
        </authorList>
    </citation>
    <scope>NUCLEOTIDE SEQUENCE</scope>
    <source>
        <strain evidence="4">020920N</strain>
    </source>
</reference>
<accession>A0ABY4WXG0</accession>
<evidence type="ECO:0008006" key="6">
    <source>
        <dbReference type="Google" id="ProtNLM"/>
    </source>
</evidence>
<evidence type="ECO:0000313" key="4">
    <source>
        <dbReference type="EMBL" id="USH03671.1"/>
    </source>
</evidence>
<proteinExistence type="inferred from homology"/>
<evidence type="ECO:0000256" key="1">
    <source>
        <dbReference type="ARBA" id="ARBA00006638"/>
    </source>
</evidence>
<dbReference type="EMBL" id="CP082275">
    <property type="protein sequence ID" value="USH03671.1"/>
    <property type="molecule type" value="Genomic_DNA"/>
</dbReference>
<dbReference type="InterPro" id="IPR041247">
    <property type="entry name" value="Rad52_fam"/>
</dbReference>
<evidence type="ECO:0000313" key="5">
    <source>
        <dbReference type="Proteomes" id="UP001056255"/>
    </source>
</evidence>
<evidence type="ECO:0000256" key="3">
    <source>
        <dbReference type="ARBA" id="ARBA00023204"/>
    </source>
</evidence>
<protein>
    <recommendedName>
        <fullName evidence="6">Recombinase</fullName>
    </recommendedName>
</protein>
<keyword evidence="5" id="KW-1185">Reference proteome</keyword>